<keyword evidence="2" id="KW-1185">Reference proteome</keyword>
<organism evidence="1 2">
    <name type="scientific">Paenimyroides tangerinum</name>
    <dbReference type="NCBI Taxonomy" id="2488728"/>
    <lineage>
        <taxon>Bacteria</taxon>
        <taxon>Pseudomonadati</taxon>
        <taxon>Bacteroidota</taxon>
        <taxon>Flavobacteriia</taxon>
        <taxon>Flavobacteriales</taxon>
        <taxon>Flavobacteriaceae</taxon>
        <taxon>Paenimyroides</taxon>
    </lineage>
</organism>
<evidence type="ECO:0000313" key="1">
    <source>
        <dbReference type="EMBL" id="RRJ90300.1"/>
    </source>
</evidence>
<protein>
    <submittedName>
        <fullName evidence="1">Uncharacterized protein</fullName>
    </submittedName>
</protein>
<evidence type="ECO:0000313" key="2">
    <source>
        <dbReference type="Proteomes" id="UP000275719"/>
    </source>
</evidence>
<accession>A0A3P3W5P0</accession>
<proteinExistence type="predicted"/>
<dbReference type="RefSeq" id="WP_125019128.1">
    <property type="nucleotide sequence ID" value="NZ_RQVQ01000018.1"/>
</dbReference>
<sequence>MKIYWFLILIGFFSSTSLFSQTSYKGFVDKNPYEMLIDIKSNSSPIATFVDTDKDEPFSIYGQIENNTLIFIEKDQLKM</sequence>
<name>A0A3P3W5P0_9FLAO</name>
<reference evidence="1 2" key="1">
    <citation type="submission" date="2018-11" db="EMBL/GenBank/DDBJ databases">
        <title>Flavobacterium sp. nov., YIM 102701-2 draft genome.</title>
        <authorList>
            <person name="Li G."/>
            <person name="Jiang Y."/>
        </authorList>
    </citation>
    <scope>NUCLEOTIDE SEQUENCE [LARGE SCALE GENOMIC DNA]</scope>
    <source>
        <strain evidence="1 2">YIM 102701-2</strain>
    </source>
</reference>
<dbReference type="EMBL" id="RQVQ01000018">
    <property type="protein sequence ID" value="RRJ90300.1"/>
    <property type="molecule type" value="Genomic_DNA"/>
</dbReference>
<dbReference type="Proteomes" id="UP000275719">
    <property type="component" value="Unassembled WGS sequence"/>
</dbReference>
<dbReference type="AlphaFoldDB" id="A0A3P3W5P0"/>
<gene>
    <name evidence="1" type="ORF">EG240_09340</name>
</gene>
<comment type="caution">
    <text evidence="1">The sequence shown here is derived from an EMBL/GenBank/DDBJ whole genome shotgun (WGS) entry which is preliminary data.</text>
</comment>